<organism evidence="1 2">
    <name type="scientific">Aphis craccivora</name>
    <name type="common">Cowpea aphid</name>
    <dbReference type="NCBI Taxonomy" id="307492"/>
    <lineage>
        <taxon>Eukaryota</taxon>
        <taxon>Metazoa</taxon>
        <taxon>Ecdysozoa</taxon>
        <taxon>Arthropoda</taxon>
        <taxon>Hexapoda</taxon>
        <taxon>Insecta</taxon>
        <taxon>Pterygota</taxon>
        <taxon>Neoptera</taxon>
        <taxon>Paraneoptera</taxon>
        <taxon>Hemiptera</taxon>
        <taxon>Sternorrhyncha</taxon>
        <taxon>Aphidomorpha</taxon>
        <taxon>Aphidoidea</taxon>
        <taxon>Aphididae</taxon>
        <taxon>Aphidini</taxon>
        <taxon>Aphis</taxon>
        <taxon>Aphis</taxon>
    </lineage>
</organism>
<evidence type="ECO:0000313" key="1">
    <source>
        <dbReference type="EMBL" id="KAF0706845.1"/>
    </source>
</evidence>
<comment type="caution">
    <text evidence="1">The sequence shown here is derived from an EMBL/GenBank/DDBJ whole genome shotgun (WGS) entry which is preliminary data.</text>
</comment>
<evidence type="ECO:0000313" key="2">
    <source>
        <dbReference type="Proteomes" id="UP000478052"/>
    </source>
</evidence>
<dbReference type="AlphaFoldDB" id="A0A6G0VRR3"/>
<proteinExistence type="predicted"/>
<gene>
    <name evidence="1" type="ORF">FWK35_00021125</name>
</gene>
<keyword evidence="2" id="KW-1185">Reference proteome</keyword>
<reference evidence="1 2" key="1">
    <citation type="submission" date="2019-08" db="EMBL/GenBank/DDBJ databases">
        <title>Whole genome of Aphis craccivora.</title>
        <authorList>
            <person name="Voronova N.V."/>
            <person name="Shulinski R.S."/>
            <person name="Bandarenka Y.V."/>
            <person name="Zhorov D.G."/>
            <person name="Warner D."/>
        </authorList>
    </citation>
    <scope>NUCLEOTIDE SEQUENCE [LARGE SCALE GENOMIC DNA]</scope>
    <source>
        <strain evidence="1">180601</strain>
        <tissue evidence="1">Whole Body</tissue>
    </source>
</reference>
<dbReference type="Proteomes" id="UP000478052">
    <property type="component" value="Unassembled WGS sequence"/>
</dbReference>
<protein>
    <submittedName>
        <fullName evidence="1">Uncharacterized protein</fullName>
    </submittedName>
</protein>
<sequence>MKCSGHQYPVDDFKGELELKQHCVINETSVNTIPINIPYNIMEQCNKQTNLESLNNQLEEQIFPIIAHQLSNHANMNVGCFKQCSTHIK</sequence>
<name>A0A6G0VRR3_APHCR</name>
<accession>A0A6G0VRR3</accession>
<dbReference type="EMBL" id="VUJU01012758">
    <property type="protein sequence ID" value="KAF0706845.1"/>
    <property type="molecule type" value="Genomic_DNA"/>
</dbReference>